<dbReference type="EMBL" id="JANPWB010000008">
    <property type="protein sequence ID" value="KAJ1161958.1"/>
    <property type="molecule type" value="Genomic_DNA"/>
</dbReference>
<organism evidence="1 2">
    <name type="scientific">Pleurodeles waltl</name>
    <name type="common">Iberian ribbed newt</name>
    <dbReference type="NCBI Taxonomy" id="8319"/>
    <lineage>
        <taxon>Eukaryota</taxon>
        <taxon>Metazoa</taxon>
        <taxon>Chordata</taxon>
        <taxon>Craniata</taxon>
        <taxon>Vertebrata</taxon>
        <taxon>Euteleostomi</taxon>
        <taxon>Amphibia</taxon>
        <taxon>Batrachia</taxon>
        <taxon>Caudata</taxon>
        <taxon>Salamandroidea</taxon>
        <taxon>Salamandridae</taxon>
        <taxon>Pleurodelinae</taxon>
        <taxon>Pleurodeles</taxon>
    </lineage>
</organism>
<sequence length="169" mass="18791">MQVSHLFHPLACVALPGQILLKVAYSCYHRFLRLTGGVVPFAPALALLGTPRGPKIPSGPKQRAWHAAELYTLGDLYDDGKLIPFPTLVQESGLPAGQFLLYNSLLRSLTSRWGDVSVDPSTHLLVQYIRVMGQGRHLLRWFTDALRRGTALEFNVLRVAWDRDATTSV</sequence>
<dbReference type="AlphaFoldDB" id="A0AAV7SF98"/>
<protein>
    <submittedName>
        <fullName evidence="1">Uncharacterized protein</fullName>
    </submittedName>
</protein>
<keyword evidence="2" id="KW-1185">Reference proteome</keyword>
<name>A0AAV7SF98_PLEWA</name>
<comment type="caution">
    <text evidence="1">The sequence shown here is derived from an EMBL/GenBank/DDBJ whole genome shotgun (WGS) entry which is preliminary data.</text>
</comment>
<evidence type="ECO:0000313" key="2">
    <source>
        <dbReference type="Proteomes" id="UP001066276"/>
    </source>
</evidence>
<proteinExistence type="predicted"/>
<dbReference type="Proteomes" id="UP001066276">
    <property type="component" value="Chromosome 4_2"/>
</dbReference>
<gene>
    <name evidence="1" type="ORF">NDU88_002438</name>
</gene>
<accession>A0AAV7SF98</accession>
<reference evidence="1" key="1">
    <citation type="journal article" date="2022" name="bioRxiv">
        <title>Sequencing and chromosome-scale assembly of the giantPleurodeles waltlgenome.</title>
        <authorList>
            <person name="Brown T."/>
            <person name="Elewa A."/>
            <person name="Iarovenko S."/>
            <person name="Subramanian E."/>
            <person name="Araus A.J."/>
            <person name="Petzold A."/>
            <person name="Susuki M."/>
            <person name="Suzuki K.-i.T."/>
            <person name="Hayashi T."/>
            <person name="Toyoda A."/>
            <person name="Oliveira C."/>
            <person name="Osipova E."/>
            <person name="Leigh N.D."/>
            <person name="Simon A."/>
            <person name="Yun M.H."/>
        </authorList>
    </citation>
    <scope>NUCLEOTIDE SEQUENCE</scope>
    <source>
        <strain evidence="1">20211129_DDA</strain>
        <tissue evidence="1">Liver</tissue>
    </source>
</reference>
<evidence type="ECO:0000313" key="1">
    <source>
        <dbReference type="EMBL" id="KAJ1161958.1"/>
    </source>
</evidence>